<reference evidence="2" key="1">
    <citation type="submission" date="2020-03" db="EMBL/GenBank/DDBJ databases">
        <title>Complete genome sequence of sulfur-oxidizing bacterium skT11.</title>
        <authorList>
            <person name="Kanda M."/>
            <person name="Kojima H."/>
            <person name="Fukui M."/>
        </authorList>
    </citation>
    <scope>NUCLEOTIDE SEQUENCE [LARGE SCALE GENOMIC DNA]</scope>
    <source>
        <strain evidence="2">skT11</strain>
    </source>
</reference>
<dbReference type="Proteomes" id="UP000502260">
    <property type="component" value="Chromosome"/>
</dbReference>
<sequence length="539" mass="60806">MFDFKGLINALLRRKHGDPVGDLKSATIWVQELPQNDIHQAQQEIIKALDSLNKNSDTSLKERIRVLLYLDEKARPLQENLCRDYLAALDDPGSPTRKLLPTILLFWEEMATAYQSCLRVYAKHPGSARIREQIPLLTAKALHFHAMQAKWNHICYLPVEHQTWRHLHRLYLFAELENFDRVPVQLYPQHDDTSCASEYMQAMMLHLANPASLTPAQIEMVDTWLDSWARSLVIEADFRPQRQVYAVNLGDMKPARKLRRNMLGEKYRYWGIELMLVTINKTVERLKQGELPARLNLGEAFRLPAGLELIEEISQRWSGTSTTRKHERVTAEKSLLVTTGFANIVTYLQGDQKTIRKTGMAATYDMSEDNHAELASHPVPSGGPELFEPNAQQWQVENESLSGYGVTFTRNTASQLRIGTLVGLKAAQGKGFGIGLVRRISNEPPRKVEAGIQTLSQTPLLVELHPLPGESGEPTTAIYLPELSKLQLGRSLLLPCEAHTQGKLVQLKAQGKSYTIRLQPALERGADYVRAGFDVVAKG</sequence>
<dbReference type="EMBL" id="AP022853">
    <property type="protein sequence ID" value="BCB28506.1"/>
    <property type="molecule type" value="Genomic_DNA"/>
</dbReference>
<gene>
    <name evidence="1" type="ORF">SKTS_33920</name>
</gene>
<keyword evidence="2" id="KW-1185">Reference proteome</keyword>
<evidence type="ECO:0008006" key="3">
    <source>
        <dbReference type="Google" id="ProtNLM"/>
    </source>
</evidence>
<proteinExistence type="predicted"/>
<evidence type="ECO:0000313" key="1">
    <source>
        <dbReference type="EMBL" id="BCB28506.1"/>
    </source>
</evidence>
<dbReference type="RefSeq" id="WP_173068028.1">
    <property type="nucleotide sequence ID" value="NZ_AP022853.1"/>
</dbReference>
<dbReference type="KEGG" id="slac:SKTS_33920"/>
<organism evidence="1 2">
    <name type="scientific">Sulfurimicrobium lacus</name>
    <dbReference type="NCBI Taxonomy" id="2715678"/>
    <lineage>
        <taxon>Bacteria</taxon>
        <taxon>Pseudomonadati</taxon>
        <taxon>Pseudomonadota</taxon>
        <taxon>Betaproteobacteria</taxon>
        <taxon>Nitrosomonadales</taxon>
        <taxon>Sulfuricellaceae</taxon>
        <taxon>Sulfurimicrobium</taxon>
    </lineage>
</organism>
<accession>A0A6F8VHK5</accession>
<dbReference type="AlphaFoldDB" id="A0A6F8VHK5"/>
<evidence type="ECO:0000313" key="2">
    <source>
        <dbReference type="Proteomes" id="UP000502260"/>
    </source>
</evidence>
<protein>
    <recommendedName>
        <fullName evidence="3">PilZ domain-containing protein</fullName>
    </recommendedName>
</protein>
<name>A0A6F8VHK5_9PROT</name>